<feature type="compositionally biased region" description="Basic and acidic residues" evidence="1">
    <location>
        <begin position="252"/>
        <end position="263"/>
    </location>
</feature>
<dbReference type="Proteomes" id="UP000245956">
    <property type="component" value="Unassembled WGS sequence"/>
</dbReference>
<name>A0A2U3EIR7_PURLI</name>
<evidence type="ECO:0000256" key="1">
    <source>
        <dbReference type="SAM" id="MobiDB-lite"/>
    </source>
</evidence>
<feature type="region of interest" description="Disordered" evidence="1">
    <location>
        <begin position="193"/>
        <end position="219"/>
    </location>
</feature>
<dbReference type="EMBL" id="LCWV01000003">
    <property type="protein sequence ID" value="PWI74401.1"/>
    <property type="molecule type" value="Genomic_DNA"/>
</dbReference>
<dbReference type="Proteomes" id="UP001287286">
    <property type="component" value="Unassembled WGS sequence"/>
</dbReference>
<feature type="region of interest" description="Disordered" evidence="1">
    <location>
        <begin position="1"/>
        <end position="49"/>
    </location>
</feature>
<keyword evidence="5" id="KW-1185">Reference proteome</keyword>
<gene>
    <name evidence="3" type="ORF">PCL_07715</name>
    <name evidence="2" type="ORF">Purlil1_4400</name>
</gene>
<organism evidence="3 4">
    <name type="scientific">Purpureocillium lilacinum</name>
    <name type="common">Paecilomyces lilacinus</name>
    <dbReference type="NCBI Taxonomy" id="33203"/>
    <lineage>
        <taxon>Eukaryota</taxon>
        <taxon>Fungi</taxon>
        <taxon>Dikarya</taxon>
        <taxon>Ascomycota</taxon>
        <taxon>Pezizomycotina</taxon>
        <taxon>Sordariomycetes</taxon>
        <taxon>Hypocreomycetidae</taxon>
        <taxon>Hypocreales</taxon>
        <taxon>Ophiocordycipitaceae</taxon>
        <taxon>Purpureocillium</taxon>
    </lineage>
</organism>
<feature type="region of interest" description="Disordered" evidence="1">
    <location>
        <begin position="251"/>
        <end position="291"/>
    </location>
</feature>
<comment type="caution">
    <text evidence="3">The sequence shown here is derived from an EMBL/GenBank/DDBJ whole genome shotgun (WGS) entry which is preliminary data.</text>
</comment>
<sequence length="547" mass="59854">MPWHESRAGGARQWRTVGSGGTAEAGPRPRRPTSGHHGRGQPHRHRGETLRELAGYQKRMRNVEAEGRPVRRRRPVLCPVSAAALRKPLACPAVRPHLRFSEHLAGADGDRDFAVAASRRDRLHSGRDWERLQLSLAPGFLLATARICSTWAAGGDGRECGQGTRHEPSTFCAAPAAPRALRSIEGGGWRKAAMATDASQGMSQHGDKTTGPAGPDRDAGDAALSCQCPIVFPCIGCRVVHREMFPAGGARENTRAVSRDQARARSARRTLVRSPKKQQHAAGLPHRSKLESKRVALASESTQDDRHAVGTGRLLVVADWCGLHEADEGPGGRGSRLDDWVFHVRRCFRVLAFAILAPKLDSRRWPDESSQPHTPTPTPGECWRKLRRLLLAGSWIQGHGRWDATEGAEAPSKCGTIFCLTSQYPESPWSRCLNAPPPLRPPPPSPPPPVLTPAHDRELALHYAPVNEPGSSDVTTRGTPSISTHGAASVITMLLGVIGKFTSNRHFCRFSSSRHRCSVSGRALRDPVFYWEDWATVINAMHFGRKY</sequence>
<protein>
    <submittedName>
        <fullName evidence="3">Uncharacterized protein</fullName>
    </submittedName>
</protein>
<accession>A0A2U3EIR7</accession>
<proteinExistence type="predicted"/>
<dbReference type="EMBL" id="JAWRVI010000012">
    <property type="protein sequence ID" value="KAK4091386.1"/>
    <property type="molecule type" value="Genomic_DNA"/>
</dbReference>
<dbReference type="AlphaFoldDB" id="A0A2U3EIR7"/>
<reference evidence="3 4" key="2">
    <citation type="journal article" date="2016" name="Front. Microbiol.">
        <title>Genome and transcriptome sequences reveal the specific parasitism of the nematophagous Purpureocillium lilacinum 36-1.</title>
        <authorList>
            <person name="Xie J."/>
            <person name="Li S."/>
            <person name="Mo C."/>
            <person name="Xiao X."/>
            <person name="Peng D."/>
            <person name="Wang G."/>
            <person name="Xiao Y."/>
        </authorList>
    </citation>
    <scope>NUCLEOTIDE SEQUENCE [LARGE SCALE GENOMIC DNA]</scope>
    <source>
        <strain evidence="3 4">36-1</strain>
    </source>
</reference>
<evidence type="ECO:0000313" key="5">
    <source>
        <dbReference type="Proteomes" id="UP001287286"/>
    </source>
</evidence>
<feature type="compositionally biased region" description="Basic residues" evidence="1">
    <location>
        <begin position="28"/>
        <end position="46"/>
    </location>
</feature>
<evidence type="ECO:0000313" key="2">
    <source>
        <dbReference type="EMBL" id="KAK4091386.1"/>
    </source>
</evidence>
<reference evidence="2" key="3">
    <citation type="submission" date="2023-11" db="EMBL/GenBank/DDBJ databases">
        <authorList>
            <person name="Beijen E."/>
            <person name="Ohm R.A."/>
        </authorList>
    </citation>
    <scope>NUCLEOTIDE SEQUENCE</scope>
    <source>
        <strain evidence="2">CBS 150709</strain>
    </source>
</reference>
<feature type="compositionally biased region" description="Basic residues" evidence="1">
    <location>
        <begin position="265"/>
        <end position="279"/>
    </location>
</feature>
<evidence type="ECO:0000313" key="3">
    <source>
        <dbReference type="EMBL" id="PWI74401.1"/>
    </source>
</evidence>
<evidence type="ECO:0000313" key="4">
    <source>
        <dbReference type="Proteomes" id="UP000245956"/>
    </source>
</evidence>
<reference evidence="2 5" key="4">
    <citation type="journal article" date="2024" name="Microbiol. Resour. Announc.">
        <title>Genome annotations for the ascomycete fungi Trichoderma harzianum, Trichoderma aggressivum, and Purpureocillium lilacinum.</title>
        <authorList>
            <person name="Beijen E.P.W."/>
            <person name="Ohm R.A."/>
        </authorList>
    </citation>
    <scope>NUCLEOTIDE SEQUENCE [LARGE SCALE GENOMIC DNA]</scope>
    <source>
        <strain evidence="2 5">CBS 150709</strain>
    </source>
</reference>
<reference evidence="3" key="1">
    <citation type="submission" date="2015-05" db="EMBL/GenBank/DDBJ databases">
        <authorList>
            <person name="Wang D.B."/>
            <person name="Wang M."/>
        </authorList>
    </citation>
    <scope>NUCLEOTIDE SEQUENCE</scope>
    <source>
        <strain evidence="3">36-1</strain>
    </source>
</reference>